<evidence type="ECO:0008006" key="8">
    <source>
        <dbReference type="Google" id="ProtNLM"/>
    </source>
</evidence>
<name>A0A3B1CDX4_9ZZZZ</name>
<evidence type="ECO:0000256" key="3">
    <source>
        <dbReference type="ARBA" id="ARBA00022692"/>
    </source>
</evidence>
<gene>
    <name evidence="7" type="ORF">MNBD_IGNAVI01-2333</name>
</gene>
<dbReference type="PANTHER" id="PTHR39087">
    <property type="entry name" value="UPF0104 MEMBRANE PROTEIN MJ1595"/>
    <property type="match status" value="1"/>
</dbReference>
<evidence type="ECO:0000256" key="4">
    <source>
        <dbReference type="ARBA" id="ARBA00022989"/>
    </source>
</evidence>
<feature type="transmembrane region" description="Helical" evidence="6">
    <location>
        <begin position="44"/>
        <end position="62"/>
    </location>
</feature>
<evidence type="ECO:0000256" key="6">
    <source>
        <dbReference type="SAM" id="Phobius"/>
    </source>
</evidence>
<dbReference type="InterPro" id="IPR022791">
    <property type="entry name" value="L-PG_synthase/AglD"/>
</dbReference>
<keyword evidence="4 6" id="KW-1133">Transmembrane helix</keyword>
<accession>A0A3B1CDX4</accession>
<dbReference type="GO" id="GO:0005886">
    <property type="term" value="C:plasma membrane"/>
    <property type="evidence" value="ECO:0007669"/>
    <property type="project" value="UniProtKB-SubCell"/>
</dbReference>
<dbReference type="EMBL" id="UOGD01000280">
    <property type="protein sequence ID" value="VAX24761.1"/>
    <property type="molecule type" value="Genomic_DNA"/>
</dbReference>
<feature type="transmembrane region" description="Helical" evidence="6">
    <location>
        <begin position="132"/>
        <end position="151"/>
    </location>
</feature>
<feature type="transmembrane region" description="Helical" evidence="6">
    <location>
        <begin position="260"/>
        <end position="279"/>
    </location>
</feature>
<feature type="transmembrane region" description="Helical" evidence="6">
    <location>
        <begin position="14"/>
        <end position="32"/>
    </location>
</feature>
<evidence type="ECO:0000256" key="1">
    <source>
        <dbReference type="ARBA" id="ARBA00004651"/>
    </source>
</evidence>
<feature type="transmembrane region" description="Helical" evidence="6">
    <location>
        <begin position="227"/>
        <end position="253"/>
    </location>
</feature>
<keyword evidence="3 6" id="KW-0812">Transmembrane</keyword>
<organism evidence="7">
    <name type="scientific">hydrothermal vent metagenome</name>
    <dbReference type="NCBI Taxonomy" id="652676"/>
    <lineage>
        <taxon>unclassified sequences</taxon>
        <taxon>metagenomes</taxon>
        <taxon>ecological metagenomes</taxon>
    </lineage>
</organism>
<proteinExistence type="predicted"/>
<protein>
    <recommendedName>
        <fullName evidence="8">Dolichol-P-glucose synthetase</fullName>
    </recommendedName>
</protein>
<evidence type="ECO:0000256" key="2">
    <source>
        <dbReference type="ARBA" id="ARBA00022475"/>
    </source>
</evidence>
<dbReference type="PANTHER" id="PTHR39087:SF2">
    <property type="entry name" value="UPF0104 MEMBRANE PROTEIN MJ1595"/>
    <property type="match status" value="1"/>
</dbReference>
<dbReference type="NCBIfam" id="TIGR00374">
    <property type="entry name" value="flippase-like domain"/>
    <property type="match status" value="1"/>
</dbReference>
<feature type="transmembrane region" description="Helical" evidence="6">
    <location>
        <begin position="163"/>
        <end position="182"/>
    </location>
</feature>
<keyword evidence="2" id="KW-1003">Cell membrane</keyword>
<dbReference type="AlphaFoldDB" id="A0A3B1CDX4"/>
<dbReference type="Pfam" id="PF03706">
    <property type="entry name" value="LPG_synthase_TM"/>
    <property type="match status" value="1"/>
</dbReference>
<evidence type="ECO:0000313" key="7">
    <source>
        <dbReference type="EMBL" id="VAX24761.1"/>
    </source>
</evidence>
<evidence type="ECO:0000256" key="5">
    <source>
        <dbReference type="ARBA" id="ARBA00023136"/>
    </source>
</evidence>
<comment type="subcellular location">
    <subcellularLocation>
        <location evidence="1">Cell membrane</location>
        <topology evidence="1">Multi-pass membrane protein</topology>
    </subcellularLocation>
</comment>
<reference evidence="7" key="1">
    <citation type="submission" date="2018-06" db="EMBL/GenBank/DDBJ databases">
        <authorList>
            <person name="Zhirakovskaya E."/>
        </authorList>
    </citation>
    <scope>NUCLEOTIDE SEQUENCE</scope>
</reference>
<feature type="transmembrane region" description="Helical" evidence="6">
    <location>
        <begin position="309"/>
        <end position="332"/>
    </location>
</feature>
<feature type="transmembrane region" description="Helical" evidence="6">
    <location>
        <begin position="82"/>
        <end position="100"/>
    </location>
</feature>
<sequence length="357" mass="40283">MTSDKKKSSEVKKILGYIIPVLLTLFFLYLTFKDVDLGKVLEIIADSSLIWFVIFILSFYISHIIRAFRWKVMLRSTKKDTSLLYLLGAIMIGYGVNSFVPRLGEFYRGMFAGRWENISRSSVLGTIVVERVIDILILGVSVLASVIIYPGSLYNDVFWLKSALYFGFLGILLIIVVIILLVKFKHKFYDWIIKLVGRFSEKIAKKLSYIFEMLINGFATIKGFQNYLWVIILSAAMMLSYGLSSYLGFFVLNFNSSYEVSFGMAWVVMTISAFGVIIPTPGGTGSYHFIVKSVLVGLFAFTQEAGSAYALLTHTVSIIVFVVSMFGFIAYINNYRAKLGFPKENFFSVIKGETTGI</sequence>
<keyword evidence="5 6" id="KW-0472">Membrane</keyword>